<organism evidence="1 2">
    <name type="scientific">Ktedonospora formicarum</name>
    <dbReference type="NCBI Taxonomy" id="2778364"/>
    <lineage>
        <taxon>Bacteria</taxon>
        <taxon>Bacillati</taxon>
        <taxon>Chloroflexota</taxon>
        <taxon>Ktedonobacteria</taxon>
        <taxon>Ktedonobacterales</taxon>
        <taxon>Ktedonobacteraceae</taxon>
        <taxon>Ktedonospora</taxon>
    </lineage>
</organism>
<evidence type="ECO:0000313" key="2">
    <source>
        <dbReference type="Proteomes" id="UP000612362"/>
    </source>
</evidence>
<gene>
    <name evidence="1" type="ORF">KSX_79880</name>
</gene>
<sequence>MYRLLDEDDVTFETLMQPHWQQTREDLERQSIDLLVQDTTQIDL</sequence>
<dbReference type="RefSeq" id="WP_268886721.1">
    <property type="nucleotide sequence ID" value="NZ_BNJF01000006.1"/>
</dbReference>
<evidence type="ECO:0000313" key="1">
    <source>
        <dbReference type="EMBL" id="GHO49825.1"/>
    </source>
</evidence>
<proteinExistence type="predicted"/>
<dbReference type="InterPro" id="IPR012337">
    <property type="entry name" value="RNaseH-like_sf"/>
</dbReference>
<dbReference type="AlphaFoldDB" id="A0A8J3MVZ2"/>
<accession>A0A8J3MVZ2</accession>
<dbReference type="Proteomes" id="UP000612362">
    <property type="component" value="Unassembled WGS sequence"/>
</dbReference>
<comment type="caution">
    <text evidence="1">The sequence shown here is derived from an EMBL/GenBank/DDBJ whole genome shotgun (WGS) entry which is preliminary data.</text>
</comment>
<dbReference type="SUPFAM" id="SSF53098">
    <property type="entry name" value="Ribonuclease H-like"/>
    <property type="match status" value="1"/>
</dbReference>
<dbReference type="EMBL" id="BNJF01000006">
    <property type="protein sequence ID" value="GHO49825.1"/>
    <property type="molecule type" value="Genomic_DNA"/>
</dbReference>
<keyword evidence="2" id="KW-1185">Reference proteome</keyword>
<name>A0A8J3MVZ2_9CHLR</name>
<reference evidence="1" key="1">
    <citation type="submission" date="2020-10" db="EMBL/GenBank/DDBJ databases">
        <title>Taxonomic study of unclassified bacteria belonging to the class Ktedonobacteria.</title>
        <authorList>
            <person name="Yabe S."/>
            <person name="Wang C.M."/>
            <person name="Zheng Y."/>
            <person name="Sakai Y."/>
            <person name="Cavaletti L."/>
            <person name="Monciardini P."/>
            <person name="Donadio S."/>
        </authorList>
    </citation>
    <scope>NUCLEOTIDE SEQUENCE</scope>
    <source>
        <strain evidence="1">SOSP1-1</strain>
    </source>
</reference>
<protein>
    <submittedName>
        <fullName evidence="1">Uncharacterized protein</fullName>
    </submittedName>
</protein>